<dbReference type="SMART" id="SM00342">
    <property type="entry name" value="HTH_ARAC"/>
    <property type="match status" value="1"/>
</dbReference>
<sequence>MKLQFLYKYLTRNIKFSVHEAREFLKLWHYHPELELVYIVEGEGTLYAGDFIGDYKKDDIFILGQNVPHMFYSKYSNENTKISKAYVFHINESFLSRNSKDLPEFSFLKQIVTISKRGVLFRQPENIHIRQILDNIDSESHSENALNVLNILLKLSRYKTYTSLGSLTWLNYYKISEKRVNDAVEYIMLHFKEDITLGKVAERSGMNKSAFCRYFKKSTGKPFITFLNEFRINYSCKLLLETSPVKTISEVSYLSGFNSLSYFNRTFKKINKVSPSQYQAMKSNALYQE</sequence>
<evidence type="ECO:0000256" key="3">
    <source>
        <dbReference type="ARBA" id="ARBA00023163"/>
    </source>
</evidence>
<proteinExistence type="predicted"/>
<dbReference type="Pfam" id="PF12833">
    <property type="entry name" value="HTH_18"/>
    <property type="match status" value="1"/>
</dbReference>
<dbReference type="SUPFAM" id="SSF51182">
    <property type="entry name" value="RmlC-like cupins"/>
    <property type="match status" value="1"/>
</dbReference>
<keyword evidence="2" id="KW-0238">DNA-binding</keyword>
<protein>
    <submittedName>
        <fullName evidence="5">AraC family transcriptional regulator</fullName>
    </submittedName>
</protein>
<evidence type="ECO:0000256" key="1">
    <source>
        <dbReference type="ARBA" id="ARBA00023015"/>
    </source>
</evidence>
<keyword evidence="6" id="KW-1185">Reference proteome</keyword>
<evidence type="ECO:0000256" key="2">
    <source>
        <dbReference type="ARBA" id="ARBA00023125"/>
    </source>
</evidence>
<accession>A0A9X3I2D3</accession>
<feature type="domain" description="HTH araC/xylS-type" evidence="4">
    <location>
        <begin position="181"/>
        <end position="281"/>
    </location>
</feature>
<dbReference type="GO" id="GO:0003700">
    <property type="term" value="F:DNA-binding transcription factor activity"/>
    <property type="evidence" value="ECO:0007669"/>
    <property type="project" value="InterPro"/>
</dbReference>
<evidence type="ECO:0000313" key="5">
    <source>
        <dbReference type="EMBL" id="MCX2838852.1"/>
    </source>
</evidence>
<dbReference type="InterPro" id="IPR014710">
    <property type="entry name" value="RmlC-like_jellyroll"/>
</dbReference>
<dbReference type="InterPro" id="IPR018060">
    <property type="entry name" value="HTH_AraC"/>
</dbReference>
<dbReference type="Pfam" id="PF02311">
    <property type="entry name" value="AraC_binding"/>
    <property type="match status" value="1"/>
</dbReference>
<dbReference type="AlphaFoldDB" id="A0A9X3I2D3"/>
<comment type="caution">
    <text evidence="5">The sequence shown here is derived from an EMBL/GenBank/DDBJ whole genome shotgun (WGS) entry which is preliminary data.</text>
</comment>
<dbReference type="InterPro" id="IPR009057">
    <property type="entry name" value="Homeodomain-like_sf"/>
</dbReference>
<reference evidence="5" key="1">
    <citation type="submission" date="2022-11" db="EMBL/GenBank/DDBJ databases">
        <title>Salinimicrobium profundisediminis sp. nov., isolated from deep-sea sediment of the Mariana Trench.</title>
        <authorList>
            <person name="Fu H."/>
        </authorList>
    </citation>
    <scope>NUCLEOTIDE SEQUENCE</scope>
    <source>
        <strain evidence="5">MT39</strain>
    </source>
</reference>
<keyword evidence="3" id="KW-0804">Transcription</keyword>
<dbReference type="EMBL" id="JAPJDA010000018">
    <property type="protein sequence ID" value="MCX2838852.1"/>
    <property type="molecule type" value="Genomic_DNA"/>
</dbReference>
<keyword evidence="1" id="KW-0805">Transcription regulation</keyword>
<gene>
    <name evidence="5" type="ORF">OQ279_11915</name>
</gene>
<dbReference type="PROSITE" id="PS00041">
    <property type="entry name" value="HTH_ARAC_FAMILY_1"/>
    <property type="match status" value="1"/>
</dbReference>
<evidence type="ECO:0000259" key="4">
    <source>
        <dbReference type="PROSITE" id="PS01124"/>
    </source>
</evidence>
<dbReference type="Gene3D" id="1.10.10.60">
    <property type="entry name" value="Homeodomain-like"/>
    <property type="match status" value="2"/>
</dbReference>
<dbReference type="PANTHER" id="PTHR43280">
    <property type="entry name" value="ARAC-FAMILY TRANSCRIPTIONAL REGULATOR"/>
    <property type="match status" value="1"/>
</dbReference>
<dbReference type="InterPro" id="IPR003313">
    <property type="entry name" value="AraC-bd"/>
</dbReference>
<evidence type="ECO:0000313" key="6">
    <source>
        <dbReference type="Proteomes" id="UP001148482"/>
    </source>
</evidence>
<dbReference type="InterPro" id="IPR011051">
    <property type="entry name" value="RmlC_Cupin_sf"/>
</dbReference>
<dbReference type="PANTHER" id="PTHR43280:SF27">
    <property type="entry name" value="TRANSCRIPTIONAL REGULATOR MTLR"/>
    <property type="match status" value="1"/>
</dbReference>
<dbReference type="PROSITE" id="PS01124">
    <property type="entry name" value="HTH_ARAC_FAMILY_2"/>
    <property type="match status" value="1"/>
</dbReference>
<dbReference type="Gene3D" id="2.60.120.10">
    <property type="entry name" value="Jelly Rolls"/>
    <property type="match status" value="1"/>
</dbReference>
<dbReference type="Proteomes" id="UP001148482">
    <property type="component" value="Unassembled WGS sequence"/>
</dbReference>
<name>A0A9X3I2D3_9FLAO</name>
<dbReference type="SUPFAM" id="SSF46689">
    <property type="entry name" value="Homeodomain-like"/>
    <property type="match status" value="2"/>
</dbReference>
<dbReference type="InterPro" id="IPR018062">
    <property type="entry name" value="HTH_AraC-typ_CS"/>
</dbReference>
<organism evidence="5 6">
    <name type="scientific">Salinimicrobium profundisediminis</name>
    <dbReference type="NCBI Taxonomy" id="2994553"/>
    <lineage>
        <taxon>Bacteria</taxon>
        <taxon>Pseudomonadati</taxon>
        <taxon>Bacteroidota</taxon>
        <taxon>Flavobacteriia</taxon>
        <taxon>Flavobacteriales</taxon>
        <taxon>Flavobacteriaceae</taxon>
        <taxon>Salinimicrobium</taxon>
    </lineage>
</organism>
<dbReference type="InterPro" id="IPR020449">
    <property type="entry name" value="Tscrpt_reg_AraC-type_HTH"/>
</dbReference>
<dbReference type="RefSeq" id="WP_266070156.1">
    <property type="nucleotide sequence ID" value="NZ_JAPJDA010000018.1"/>
</dbReference>
<dbReference type="GO" id="GO:0043565">
    <property type="term" value="F:sequence-specific DNA binding"/>
    <property type="evidence" value="ECO:0007669"/>
    <property type="project" value="InterPro"/>
</dbReference>
<dbReference type="PRINTS" id="PR00032">
    <property type="entry name" value="HTHARAC"/>
</dbReference>